<comment type="caution">
    <text evidence="1">The sequence shown here is derived from an EMBL/GenBank/DDBJ whole genome shotgun (WGS) entry which is preliminary data.</text>
</comment>
<keyword evidence="2" id="KW-1185">Reference proteome</keyword>
<protein>
    <submittedName>
        <fullName evidence="1">Uncharacterized protein</fullName>
    </submittedName>
</protein>
<dbReference type="AlphaFoldDB" id="A0A1Q9JG61"/>
<dbReference type="Proteomes" id="UP000187404">
    <property type="component" value="Unassembled WGS sequence"/>
</dbReference>
<dbReference type="RefSeq" id="WP_075712172.1">
    <property type="nucleotide sequence ID" value="NZ_MJIE01000001.1"/>
</dbReference>
<proteinExistence type="predicted"/>
<accession>A0A1Q9JG61</accession>
<name>A0A1Q9JG61_9FIRM</name>
<organism evidence="1 2">
    <name type="scientific">Hornefia porci</name>
    <dbReference type="NCBI Taxonomy" id="2652292"/>
    <lineage>
        <taxon>Bacteria</taxon>
        <taxon>Bacillati</taxon>
        <taxon>Bacillota</taxon>
        <taxon>Clostridia</taxon>
        <taxon>Peptostreptococcales</taxon>
        <taxon>Anaerovoracaceae</taxon>
        <taxon>Hornefia</taxon>
    </lineage>
</organism>
<dbReference type="EMBL" id="MJIE01000001">
    <property type="protein sequence ID" value="OLR55173.1"/>
    <property type="molecule type" value="Genomic_DNA"/>
</dbReference>
<evidence type="ECO:0000313" key="2">
    <source>
        <dbReference type="Proteomes" id="UP000187404"/>
    </source>
</evidence>
<reference evidence="1 2" key="1">
    <citation type="journal article" date="2016" name="Appl. Environ. Microbiol.">
        <title>Function and Phylogeny of Bacterial Butyryl Coenzyme A:Acetate Transferases and Their Diversity in the Proximal Colon of Swine.</title>
        <authorList>
            <person name="Trachsel J."/>
            <person name="Bayles D.O."/>
            <person name="Looft T."/>
            <person name="Levine U.Y."/>
            <person name="Allen H.K."/>
        </authorList>
    </citation>
    <scope>NUCLEOTIDE SEQUENCE [LARGE SCALE GENOMIC DNA]</scope>
    <source>
        <strain evidence="1 2">68-3-10</strain>
    </source>
</reference>
<sequence length="192" mass="22058">MENKKIERETVIANEKEMKEKIRDLSGVVAEAVELSARETFYTLHGEYEDGLHIFNGYVNLFEELMKISPAHAISLIDILLIDHDYSFIPEQLRVLCRRNNDAIDKFNDSFKKCAIEAFMDELDMADAEYEDEFEDDEDSCECECCSCDSCKCQHEIEEIAFSFKVGDQIAEGTLHPCECKCCDDKGCDEDE</sequence>
<gene>
    <name evidence="1" type="ORF">BHK98_03295</name>
</gene>
<evidence type="ECO:0000313" key="1">
    <source>
        <dbReference type="EMBL" id="OLR55173.1"/>
    </source>
</evidence>